<reference evidence="4" key="1">
    <citation type="submission" date="2019-08" db="EMBL/GenBank/DDBJ databases">
        <authorList>
            <person name="Kucharzyk K."/>
            <person name="Murdoch R.W."/>
            <person name="Higgins S."/>
            <person name="Loffler F."/>
        </authorList>
    </citation>
    <scope>NUCLEOTIDE SEQUENCE</scope>
</reference>
<dbReference type="Pfam" id="PF01709">
    <property type="entry name" value="Transcrip_reg"/>
    <property type="match status" value="1"/>
</dbReference>
<dbReference type="InterPro" id="IPR049083">
    <property type="entry name" value="TACO1_YebC_N"/>
</dbReference>
<evidence type="ECO:0000259" key="2">
    <source>
        <dbReference type="Pfam" id="PF01709"/>
    </source>
</evidence>
<gene>
    <name evidence="4" type="primary">yeeN_3</name>
    <name evidence="4" type="ORF">SDC9_141334</name>
</gene>
<dbReference type="Pfam" id="PF20772">
    <property type="entry name" value="TACO1_YebC_N"/>
    <property type="match status" value="1"/>
</dbReference>
<dbReference type="InterPro" id="IPR002876">
    <property type="entry name" value="Transcrip_reg_TACO1-like"/>
</dbReference>
<protein>
    <submittedName>
        <fullName evidence="4">Putative transcriptional regulatory protein YeeN</fullName>
    </submittedName>
</protein>
<dbReference type="Gene3D" id="1.10.10.200">
    <property type="match status" value="1"/>
</dbReference>
<evidence type="ECO:0000259" key="3">
    <source>
        <dbReference type="Pfam" id="PF20772"/>
    </source>
</evidence>
<evidence type="ECO:0000313" key="4">
    <source>
        <dbReference type="EMBL" id="MPM94189.1"/>
    </source>
</evidence>
<dbReference type="InterPro" id="IPR026564">
    <property type="entry name" value="Transcrip_reg_TACO1-like_dom3"/>
</dbReference>
<dbReference type="HAMAP" id="MF_00693">
    <property type="entry name" value="Transcrip_reg_TACO1"/>
    <property type="match status" value="1"/>
</dbReference>
<dbReference type="InterPro" id="IPR029072">
    <property type="entry name" value="YebC-like"/>
</dbReference>
<dbReference type="GO" id="GO:0005829">
    <property type="term" value="C:cytosol"/>
    <property type="evidence" value="ECO:0007669"/>
    <property type="project" value="TreeGrafter"/>
</dbReference>
<comment type="caution">
    <text evidence="4">The sequence shown here is derived from an EMBL/GenBank/DDBJ whole genome shotgun (WGS) entry which is preliminary data.</text>
</comment>
<dbReference type="SUPFAM" id="SSF75625">
    <property type="entry name" value="YebC-like"/>
    <property type="match status" value="1"/>
</dbReference>
<dbReference type="NCBIfam" id="NF009044">
    <property type="entry name" value="PRK12378.1"/>
    <property type="match status" value="1"/>
</dbReference>
<dbReference type="PANTHER" id="PTHR12532:SF0">
    <property type="entry name" value="TRANSLATIONAL ACTIVATOR OF CYTOCHROME C OXIDASE 1"/>
    <property type="match status" value="1"/>
</dbReference>
<name>A0A645DY43_9ZZZZ</name>
<dbReference type="EMBL" id="VSSQ01040864">
    <property type="protein sequence ID" value="MPM94189.1"/>
    <property type="molecule type" value="Genomic_DNA"/>
</dbReference>
<dbReference type="InterPro" id="IPR048300">
    <property type="entry name" value="TACO1_YebC-like_2nd/3rd_dom"/>
</dbReference>
<feature type="domain" description="TACO1/YebC-like second and third" evidence="2">
    <location>
        <begin position="79"/>
        <end position="236"/>
    </location>
</feature>
<comment type="similarity">
    <text evidence="1">Belongs to the TACO1 family.</text>
</comment>
<feature type="domain" description="TACO1/YebC-like N-terminal" evidence="3">
    <location>
        <begin position="6"/>
        <end position="74"/>
    </location>
</feature>
<organism evidence="4">
    <name type="scientific">bioreactor metagenome</name>
    <dbReference type="NCBI Taxonomy" id="1076179"/>
    <lineage>
        <taxon>unclassified sequences</taxon>
        <taxon>metagenomes</taxon>
        <taxon>ecological metagenomes</taxon>
    </lineage>
</organism>
<accession>A0A645DY43</accession>
<dbReference type="InterPro" id="IPR017856">
    <property type="entry name" value="Integrase-like_N"/>
</dbReference>
<proteinExistence type="inferred from homology"/>
<dbReference type="Gene3D" id="3.30.70.980">
    <property type="match status" value="2"/>
</dbReference>
<dbReference type="AlphaFoldDB" id="A0A645DY43"/>
<dbReference type="PANTHER" id="PTHR12532">
    <property type="entry name" value="TRANSLATIONAL ACTIVATOR OF CYTOCHROME C OXIDASE 1"/>
    <property type="match status" value="1"/>
</dbReference>
<evidence type="ECO:0000256" key="1">
    <source>
        <dbReference type="ARBA" id="ARBA00008724"/>
    </source>
</evidence>
<sequence length="239" mass="26961">MGRAHEVRKAAMEKTAAAKAKVYSRYGKEIYIAAKSGVPDPDMNVSLKRMIEKARANQVPTEVIKRAIEKAKGGSNESYDSMRYEGFGPNGSTFIVECLTDNVNRTYTEVRNCFNKAKFNIGVKGSVAHLYDHLGILSVAYDNEETMLETLINADVNVNDLESEDGMITVYVEPTELYKAKDAIDSLIPDAKFEVLEISMLPQSYVDLDDEDYQMFERFTNLIDQIDDVQQLYHNVNSK</sequence>